<dbReference type="InterPro" id="IPR046373">
    <property type="entry name" value="Acyl-CoA_Oxase/DH_mid-dom_sf"/>
</dbReference>
<evidence type="ECO:0000259" key="10">
    <source>
        <dbReference type="Pfam" id="PF02771"/>
    </source>
</evidence>
<feature type="domain" description="Acyl-CoA dehydrogenase/oxidase N-terminal" evidence="10">
    <location>
        <begin position="32"/>
        <end position="139"/>
    </location>
</feature>
<feature type="compositionally biased region" description="Low complexity" evidence="7">
    <location>
        <begin position="397"/>
        <end position="413"/>
    </location>
</feature>
<evidence type="ECO:0000259" key="8">
    <source>
        <dbReference type="Pfam" id="PF00441"/>
    </source>
</evidence>
<evidence type="ECO:0000259" key="9">
    <source>
        <dbReference type="Pfam" id="PF02770"/>
    </source>
</evidence>
<keyword evidence="12" id="KW-1185">Reference proteome</keyword>
<evidence type="ECO:0000313" key="12">
    <source>
        <dbReference type="Proteomes" id="UP001230654"/>
    </source>
</evidence>
<evidence type="ECO:0000256" key="7">
    <source>
        <dbReference type="SAM" id="MobiDB-lite"/>
    </source>
</evidence>
<protein>
    <submittedName>
        <fullName evidence="11">Alkylation response protein AidB-like acyl-CoA dehydrogenase</fullName>
    </submittedName>
</protein>
<accession>A0ABU0P364</accession>
<comment type="similarity">
    <text evidence="2 6">Belongs to the acyl-CoA dehydrogenase family.</text>
</comment>
<evidence type="ECO:0000256" key="1">
    <source>
        <dbReference type="ARBA" id="ARBA00001974"/>
    </source>
</evidence>
<keyword evidence="4 6" id="KW-0274">FAD</keyword>
<evidence type="ECO:0000256" key="5">
    <source>
        <dbReference type="ARBA" id="ARBA00023002"/>
    </source>
</evidence>
<dbReference type="Pfam" id="PF02771">
    <property type="entry name" value="Acyl-CoA_dh_N"/>
    <property type="match status" value="1"/>
</dbReference>
<dbReference type="InterPro" id="IPR037069">
    <property type="entry name" value="AcylCoA_DH/ox_N_sf"/>
</dbReference>
<dbReference type="InterPro" id="IPR036250">
    <property type="entry name" value="AcylCo_DH-like_C"/>
</dbReference>
<dbReference type="InterPro" id="IPR006091">
    <property type="entry name" value="Acyl-CoA_Oxase/DH_mid-dom"/>
</dbReference>
<evidence type="ECO:0000256" key="3">
    <source>
        <dbReference type="ARBA" id="ARBA00022630"/>
    </source>
</evidence>
<reference evidence="11 12" key="1">
    <citation type="submission" date="2023-07" db="EMBL/GenBank/DDBJ databases">
        <title>Comparative genomics of wheat-associated soil bacteria to identify genetic determinants of phenazine resistance.</title>
        <authorList>
            <person name="Mouncey N."/>
        </authorList>
    </citation>
    <scope>NUCLEOTIDE SEQUENCE [LARGE SCALE GENOMIC DNA]</scope>
    <source>
        <strain evidence="11 12">B2I6</strain>
    </source>
</reference>
<dbReference type="SUPFAM" id="SSF47203">
    <property type="entry name" value="Acyl-CoA dehydrogenase C-terminal domain-like"/>
    <property type="match status" value="1"/>
</dbReference>
<keyword evidence="5 6" id="KW-0560">Oxidoreductase</keyword>
<dbReference type="Gene3D" id="2.40.110.10">
    <property type="entry name" value="Butyryl-CoA Dehydrogenase, subunit A, domain 2"/>
    <property type="match status" value="1"/>
</dbReference>
<dbReference type="PANTHER" id="PTHR48083:SF2">
    <property type="entry name" value="MEDIUM-CHAIN SPECIFIC ACYL-COA DEHYDROGENASE, MITOCHONDRIAL"/>
    <property type="match status" value="1"/>
</dbReference>
<dbReference type="RefSeq" id="WP_307167897.1">
    <property type="nucleotide sequence ID" value="NZ_JAUSWV010000003.1"/>
</dbReference>
<evidence type="ECO:0000313" key="11">
    <source>
        <dbReference type="EMBL" id="MDQ0585819.1"/>
    </source>
</evidence>
<dbReference type="PANTHER" id="PTHR48083">
    <property type="entry name" value="MEDIUM-CHAIN SPECIFIC ACYL-COA DEHYDROGENASE, MITOCHONDRIAL-RELATED"/>
    <property type="match status" value="1"/>
</dbReference>
<dbReference type="InterPro" id="IPR013786">
    <property type="entry name" value="AcylCoA_DH/ox_N"/>
</dbReference>
<dbReference type="Gene3D" id="1.20.140.10">
    <property type="entry name" value="Butyryl-CoA Dehydrogenase, subunit A, domain 3"/>
    <property type="match status" value="1"/>
</dbReference>
<feature type="domain" description="Acyl-CoA oxidase/dehydrogenase middle" evidence="9">
    <location>
        <begin position="145"/>
        <end position="239"/>
    </location>
</feature>
<dbReference type="SUPFAM" id="SSF56645">
    <property type="entry name" value="Acyl-CoA dehydrogenase NM domain-like"/>
    <property type="match status" value="1"/>
</dbReference>
<dbReference type="Pfam" id="PF02770">
    <property type="entry name" value="Acyl-CoA_dh_M"/>
    <property type="match status" value="1"/>
</dbReference>
<dbReference type="InterPro" id="IPR009075">
    <property type="entry name" value="AcylCo_DH/oxidase_C"/>
</dbReference>
<feature type="region of interest" description="Disordered" evidence="7">
    <location>
        <begin position="394"/>
        <end position="413"/>
    </location>
</feature>
<evidence type="ECO:0000256" key="4">
    <source>
        <dbReference type="ARBA" id="ARBA00022827"/>
    </source>
</evidence>
<dbReference type="EMBL" id="JAUSWV010000003">
    <property type="protein sequence ID" value="MDQ0585819.1"/>
    <property type="molecule type" value="Genomic_DNA"/>
</dbReference>
<dbReference type="Pfam" id="PF00441">
    <property type="entry name" value="Acyl-CoA_dh_1"/>
    <property type="match status" value="1"/>
</dbReference>
<comment type="cofactor">
    <cofactor evidence="1 6">
        <name>FAD</name>
        <dbReference type="ChEBI" id="CHEBI:57692"/>
    </cofactor>
</comment>
<gene>
    <name evidence="11" type="ORF">QF030_008087</name>
</gene>
<dbReference type="InterPro" id="IPR050741">
    <property type="entry name" value="Acyl-CoA_dehydrogenase"/>
</dbReference>
<evidence type="ECO:0000256" key="2">
    <source>
        <dbReference type="ARBA" id="ARBA00009347"/>
    </source>
</evidence>
<evidence type="ECO:0000256" key="6">
    <source>
        <dbReference type="RuleBase" id="RU362125"/>
    </source>
</evidence>
<proteinExistence type="inferred from homology"/>
<name>A0ABU0P364_STRRH</name>
<comment type="caution">
    <text evidence="11">The sequence shown here is derived from an EMBL/GenBank/DDBJ whole genome shotgun (WGS) entry which is preliminary data.</text>
</comment>
<dbReference type="InterPro" id="IPR009100">
    <property type="entry name" value="AcylCoA_DH/oxidase_NM_dom_sf"/>
</dbReference>
<sequence length="413" mass="42821">MKPSTPCPATPMPDQALLGALSPVLDPGSPAAFNESARALADAEITPYLAHWERQGSVPRSLFEAMGRAGVFGIGVPVEHGGLGLDLAHGISFVRAVMREPAAGVCTSLSVLTHLVAPLLSRHGTPGQRERWLRPVLAGRCVASVALTEPGGGSDLVRSVATTARPEPDGWLLQGEKTFITNAPLADVLLVLARTTPGTSALGLTLFLVPADLPGIVVTPLATAGLRASPTGRVSFEDCRLPREAVLGRPGLAMVLLAGILPEERLAIAAGALACARWALERTAHMLGASDQAMPELAWWDAEIEAAETFVDAAAERIGGPQDQLDAALAKTTGARLAQRVVQECARLSGPGAYRDDEPVPAMSSALRDVRVLSVYGGSCETVRDTAAAEILRGALTPAQGPPTTSQAAPTAP</sequence>
<feature type="domain" description="Acyl-CoA dehydrogenase/oxidase C-terminal" evidence="8">
    <location>
        <begin position="261"/>
        <end position="391"/>
    </location>
</feature>
<keyword evidence="3 6" id="KW-0285">Flavoprotein</keyword>
<dbReference type="Gene3D" id="1.10.540.10">
    <property type="entry name" value="Acyl-CoA dehydrogenase/oxidase, N-terminal domain"/>
    <property type="match status" value="1"/>
</dbReference>
<organism evidence="11 12">
    <name type="scientific">Streptomyces rishiriensis</name>
    <dbReference type="NCBI Taxonomy" id="68264"/>
    <lineage>
        <taxon>Bacteria</taxon>
        <taxon>Bacillati</taxon>
        <taxon>Actinomycetota</taxon>
        <taxon>Actinomycetes</taxon>
        <taxon>Kitasatosporales</taxon>
        <taxon>Streptomycetaceae</taxon>
        <taxon>Streptomyces</taxon>
    </lineage>
</organism>
<dbReference type="Proteomes" id="UP001230654">
    <property type="component" value="Unassembled WGS sequence"/>
</dbReference>